<dbReference type="OrthoDB" id="9808724at2"/>
<comment type="caution">
    <text evidence="2">The sequence shown here is derived from an EMBL/GenBank/DDBJ whole genome shotgun (WGS) entry which is preliminary data.</text>
</comment>
<sequence>MTQVSRAPRPEPGAPFPGEWSWLGPPAEWTAGPSSGELRLTAGAGADLYAMPAVREVDALPALVRRFDGDFRLQAHVTVEDGDTFADAGGLVVLTGAGSVKVCVERTTSGSWAVVTVASLPHSDEAMGPSLPGPAAELLVTRQGQRFAALFRTPVRTPADGDWRFARTFTLPDSREVWAGVFAQAPLSDRCTAEFRGLSSSPVPLRDRR</sequence>
<gene>
    <name evidence="2" type="ORF">FGD71_022620</name>
</gene>
<accession>A0A505D8Q6</accession>
<dbReference type="Proteomes" id="UP000317378">
    <property type="component" value="Unassembled WGS sequence"/>
</dbReference>
<evidence type="ECO:0000313" key="2">
    <source>
        <dbReference type="EMBL" id="TPQ20074.1"/>
    </source>
</evidence>
<dbReference type="InterPro" id="IPR009784">
    <property type="entry name" value="DUF1349"/>
</dbReference>
<dbReference type="PANTHER" id="PTHR35332:SF2">
    <property type="entry name" value="REGULATION OF ENOLASE PROTEIN 1"/>
    <property type="match status" value="1"/>
</dbReference>
<dbReference type="RefSeq" id="WP_119102324.1">
    <property type="nucleotide sequence ID" value="NZ_QXMJ01000147.1"/>
</dbReference>
<proteinExistence type="predicted"/>
<feature type="region of interest" description="Disordered" evidence="1">
    <location>
        <begin position="1"/>
        <end position="24"/>
    </location>
</feature>
<dbReference type="Gene3D" id="2.60.120.200">
    <property type="match status" value="1"/>
</dbReference>
<evidence type="ECO:0000256" key="1">
    <source>
        <dbReference type="SAM" id="MobiDB-lite"/>
    </source>
</evidence>
<dbReference type="InterPro" id="IPR013320">
    <property type="entry name" value="ConA-like_dom_sf"/>
</dbReference>
<protein>
    <submittedName>
        <fullName evidence="2">DUF1349 domain-containing protein</fullName>
    </submittedName>
</protein>
<keyword evidence="3" id="KW-1185">Reference proteome</keyword>
<organism evidence="2 3">
    <name type="scientific">Streptomyces sporangiiformans</name>
    <dbReference type="NCBI Taxonomy" id="2315329"/>
    <lineage>
        <taxon>Bacteria</taxon>
        <taxon>Bacillati</taxon>
        <taxon>Actinomycetota</taxon>
        <taxon>Actinomycetes</taxon>
        <taxon>Kitasatosporales</taxon>
        <taxon>Streptomycetaceae</taxon>
        <taxon>Streptomyces</taxon>
    </lineage>
</organism>
<dbReference type="PANTHER" id="PTHR35332">
    <property type="entry name" value="REGULATION OF ENOLASE PROTEIN 1"/>
    <property type="match status" value="1"/>
</dbReference>
<evidence type="ECO:0000313" key="3">
    <source>
        <dbReference type="Proteomes" id="UP000317378"/>
    </source>
</evidence>
<name>A0A505D8Q6_9ACTN</name>
<dbReference type="EMBL" id="VCHX02000147">
    <property type="protein sequence ID" value="TPQ20074.1"/>
    <property type="molecule type" value="Genomic_DNA"/>
</dbReference>
<reference evidence="2 3" key="1">
    <citation type="submission" date="2019-06" db="EMBL/GenBank/DDBJ databases">
        <title>Streptomyces sporangiiformans sp. nov., a novel actinomycete isolated from soil in Mount Song.</title>
        <authorList>
            <person name="Han L."/>
        </authorList>
    </citation>
    <scope>NUCLEOTIDE SEQUENCE [LARGE SCALE GENOMIC DNA]</scope>
    <source>
        <strain evidence="2 3">NEAU-SSA 1</strain>
    </source>
</reference>
<dbReference type="AlphaFoldDB" id="A0A505D8Q6"/>
<dbReference type="Pfam" id="PF07081">
    <property type="entry name" value="DUF1349"/>
    <property type="match status" value="1"/>
</dbReference>
<dbReference type="SUPFAM" id="SSF49899">
    <property type="entry name" value="Concanavalin A-like lectins/glucanases"/>
    <property type="match status" value="1"/>
</dbReference>